<dbReference type="AlphaFoldDB" id="A0A392VKY7"/>
<evidence type="ECO:0000313" key="1">
    <source>
        <dbReference type="EMBL" id="MCI87060.1"/>
    </source>
</evidence>
<organism evidence="1 2">
    <name type="scientific">Trifolium medium</name>
    <dbReference type="NCBI Taxonomy" id="97028"/>
    <lineage>
        <taxon>Eukaryota</taxon>
        <taxon>Viridiplantae</taxon>
        <taxon>Streptophyta</taxon>
        <taxon>Embryophyta</taxon>
        <taxon>Tracheophyta</taxon>
        <taxon>Spermatophyta</taxon>
        <taxon>Magnoliopsida</taxon>
        <taxon>eudicotyledons</taxon>
        <taxon>Gunneridae</taxon>
        <taxon>Pentapetalae</taxon>
        <taxon>rosids</taxon>
        <taxon>fabids</taxon>
        <taxon>Fabales</taxon>
        <taxon>Fabaceae</taxon>
        <taxon>Papilionoideae</taxon>
        <taxon>50 kb inversion clade</taxon>
        <taxon>NPAAA clade</taxon>
        <taxon>Hologalegina</taxon>
        <taxon>IRL clade</taxon>
        <taxon>Trifolieae</taxon>
        <taxon>Trifolium</taxon>
    </lineage>
</organism>
<evidence type="ECO:0000313" key="2">
    <source>
        <dbReference type="Proteomes" id="UP000265520"/>
    </source>
</evidence>
<dbReference type="EMBL" id="LXQA011156561">
    <property type="protein sequence ID" value="MCI87060.1"/>
    <property type="molecule type" value="Genomic_DNA"/>
</dbReference>
<feature type="non-terminal residue" evidence="1">
    <location>
        <position position="61"/>
    </location>
</feature>
<name>A0A392VKY7_9FABA</name>
<proteinExistence type="predicted"/>
<accession>A0A392VKY7</accession>
<dbReference type="Proteomes" id="UP000265520">
    <property type="component" value="Unassembled WGS sequence"/>
</dbReference>
<protein>
    <submittedName>
        <fullName evidence="1">Uncharacterized protein</fullName>
    </submittedName>
</protein>
<comment type="caution">
    <text evidence="1">The sequence shown here is derived from an EMBL/GenBank/DDBJ whole genome shotgun (WGS) entry which is preliminary data.</text>
</comment>
<keyword evidence="2" id="KW-1185">Reference proteome</keyword>
<reference evidence="1 2" key="1">
    <citation type="journal article" date="2018" name="Front. Plant Sci.">
        <title>Red Clover (Trifolium pratense) and Zigzag Clover (T. medium) - A Picture of Genomic Similarities and Differences.</title>
        <authorList>
            <person name="Dluhosova J."/>
            <person name="Istvanek J."/>
            <person name="Nedelnik J."/>
            <person name="Repkova J."/>
        </authorList>
    </citation>
    <scope>NUCLEOTIDE SEQUENCE [LARGE SCALE GENOMIC DNA]</scope>
    <source>
        <strain evidence="2">cv. 10/8</strain>
        <tissue evidence="1">Leaf</tissue>
    </source>
</reference>
<sequence>MAEEISSKASSGGGFSAVAVVEGFSESGSDADVSDSCEVLLGIENHGRERLKIDGSLGRQT</sequence>